<dbReference type="PANTHER" id="PTHR24421">
    <property type="entry name" value="NITRATE/NITRITE SENSOR PROTEIN NARX-RELATED"/>
    <property type="match status" value="1"/>
</dbReference>
<dbReference type="PANTHER" id="PTHR24421:SF60">
    <property type="entry name" value="SENSOR HISTIDINE KINASE COMP"/>
    <property type="match status" value="1"/>
</dbReference>
<feature type="transmembrane region" description="Helical" evidence="6">
    <location>
        <begin position="288"/>
        <end position="305"/>
    </location>
</feature>
<evidence type="ECO:0000256" key="6">
    <source>
        <dbReference type="SAM" id="Phobius"/>
    </source>
</evidence>
<dbReference type="GO" id="GO:0000160">
    <property type="term" value="P:phosphorelay signal transduction system"/>
    <property type="evidence" value="ECO:0007669"/>
    <property type="project" value="UniProtKB-KW"/>
</dbReference>
<dbReference type="GO" id="GO:0005524">
    <property type="term" value="F:ATP binding"/>
    <property type="evidence" value="ECO:0007669"/>
    <property type="project" value="UniProtKB-KW"/>
</dbReference>
<dbReference type="Pfam" id="PF02518">
    <property type="entry name" value="HATPase_c"/>
    <property type="match status" value="1"/>
</dbReference>
<dbReference type="Gene3D" id="3.30.565.10">
    <property type="entry name" value="Histidine kinase-like ATPase, C-terminal domain"/>
    <property type="match status" value="1"/>
</dbReference>
<keyword evidence="2" id="KW-0547">Nucleotide-binding</keyword>
<feature type="transmembrane region" description="Helical" evidence="6">
    <location>
        <begin position="99"/>
        <end position="120"/>
    </location>
</feature>
<keyword evidence="3" id="KW-0418">Kinase</keyword>
<dbReference type="CDD" id="cd16917">
    <property type="entry name" value="HATPase_UhpB-NarQ-NarX-like"/>
    <property type="match status" value="1"/>
</dbReference>
<keyword evidence="1" id="KW-0808">Transferase</keyword>
<accession>A0A0U1QLX8</accession>
<keyword evidence="5" id="KW-0902">Two-component regulatory system</keyword>
<evidence type="ECO:0000256" key="3">
    <source>
        <dbReference type="ARBA" id="ARBA00022777"/>
    </source>
</evidence>
<feature type="transmembrane region" description="Helical" evidence="6">
    <location>
        <begin position="256"/>
        <end position="276"/>
    </location>
</feature>
<feature type="transmembrane region" description="Helical" evidence="6">
    <location>
        <begin position="225"/>
        <end position="244"/>
    </location>
</feature>
<organism evidence="8 9">
    <name type="scientific">Sporolactobacillus inulinus CASD</name>
    <dbReference type="NCBI Taxonomy" id="1069536"/>
    <lineage>
        <taxon>Bacteria</taxon>
        <taxon>Bacillati</taxon>
        <taxon>Bacillota</taxon>
        <taxon>Bacilli</taxon>
        <taxon>Bacillales</taxon>
        <taxon>Sporolactobacillaceae</taxon>
        <taxon>Sporolactobacillus</taxon>
    </lineage>
</organism>
<feature type="transmembrane region" description="Helical" evidence="6">
    <location>
        <begin position="38"/>
        <end position="60"/>
    </location>
</feature>
<dbReference type="GO" id="GO:0016301">
    <property type="term" value="F:kinase activity"/>
    <property type="evidence" value="ECO:0007669"/>
    <property type="project" value="UniProtKB-KW"/>
</dbReference>
<evidence type="ECO:0000256" key="4">
    <source>
        <dbReference type="ARBA" id="ARBA00022840"/>
    </source>
</evidence>
<keyword evidence="9" id="KW-1185">Reference proteome</keyword>
<dbReference type="SUPFAM" id="SSF55874">
    <property type="entry name" value="ATPase domain of HSP90 chaperone/DNA topoisomerase II/histidine kinase"/>
    <property type="match status" value="1"/>
</dbReference>
<keyword evidence="6" id="KW-0472">Membrane</keyword>
<dbReference type="InterPro" id="IPR036890">
    <property type="entry name" value="HATPase_C_sf"/>
</dbReference>
<gene>
    <name evidence="8" type="ORF">SINU_11825</name>
</gene>
<dbReference type="InterPro" id="IPR003594">
    <property type="entry name" value="HATPase_dom"/>
</dbReference>
<keyword evidence="6" id="KW-1133">Transmembrane helix</keyword>
<evidence type="ECO:0000259" key="7">
    <source>
        <dbReference type="PROSITE" id="PS50109"/>
    </source>
</evidence>
<sequence>MTATSIYEWKRGMLFGCLCLSLAASVRLSVIGSSGGLVTATVLPVVSFVVCLGLAIYLWLANCSEKGEQPLIFFLCLFGLLWQLAEAGGTSAARNGFQTAAFVGAVLSLLLMLHILERYLSYWRLVWLPKSVKWIVSVATLGLLGTAAGLQIAGFPALRPAALLLMAALMVLALAASAHVMIVRREAAYRPMLHVLLFGLLFSCAPALIGVVCILIGAPSIPMPVLFPGLLPLLLAYLVCSERFMGLSFTLRHASYCALIAVLPSVFISIVFYHVSASGKLVADRSDVFITGISMFLVLFFMLYIKQYLDYSLRKRLNAKQQDVQIALNRFLQWIENDDDLANIGPIIEREVENCLPVERAQLLVLGKEDEPNPYFSRASQGDPGEITATQEGFRILLSESALGKIVLVAKWARPRRRLNPDERVWLAALISYAQIVIENRANINDLMKNLEESATQSAFVPLTIKKMMLRISERERFKWSRRLHDQNMQDQLDIARQLDAWGKESRDPQTKALMVGFREQVLDAVYVLRQVINDLHPEFIYRTGLKKALLELFDKVNLRADFKLYGHVDDQLDGFHNEWDMAVYRVVQELLNNAQKHSKAHCVHLNLTKENDRFALTYSDDGIGLNVSTIEKSFGTMGLPGMIGRVEGMGGQLAIDSQPGNGLKISIQWTKKGAYA</sequence>
<evidence type="ECO:0000313" key="8">
    <source>
        <dbReference type="EMBL" id="KLI01742.1"/>
    </source>
</evidence>
<protein>
    <recommendedName>
        <fullName evidence="7">Histidine kinase domain-containing protein</fullName>
    </recommendedName>
</protein>
<name>A0A0U1QLX8_9BACL</name>
<reference evidence="8 9" key="1">
    <citation type="journal article" date="2011" name="J. Bacteriol.">
        <title>Draft genome sequence of Sporolactobacillus inulinus strain CASD, an efficient D-lactic acid-producing bacterium with high-concentration lactate tolerance capability.</title>
        <authorList>
            <person name="Yu B."/>
            <person name="Su F."/>
            <person name="Wang L."/>
            <person name="Xu K."/>
            <person name="Zhao B."/>
            <person name="Xu P."/>
        </authorList>
    </citation>
    <scope>NUCLEOTIDE SEQUENCE [LARGE SCALE GENOMIC DNA]</scope>
    <source>
        <strain evidence="8 9">CASD</strain>
    </source>
</reference>
<dbReference type="PROSITE" id="PS50109">
    <property type="entry name" value="HIS_KIN"/>
    <property type="match status" value="1"/>
</dbReference>
<dbReference type="RefSeq" id="WP_010023198.1">
    <property type="nucleotide sequence ID" value="NZ_AFVQ02000172.1"/>
</dbReference>
<evidence type="ECO:0000313" key="9">
    <source>
        <dbReference type="Proteomes" id="UP000035553"/>
    </source>
</evidence>
<keyword evidence="6" id="KW-0812">Transmembrane</keyword>
<dbReference type="Proteomes" id="UP000035553">
    <property type="component" value="Unassembled WGS sequence"/>
</dbReference>
<dbReference type="InterPro" id="IPR005467">
    <property type="entry name" value="His_kinase_dom"/>
</dbReference>
<feature type="domain" description="Histidine kinase" evidence="7">
    <location>
        <begin position="584"/>
        <end position="674"/>
    </location>
</feature>
<feature type="transmembrane region" description="Helical" evidence="6">
    <location>
        <begin position="132"/>
        <end position="155"/>
    </location>
</feature>
<evidence type="ECO:0000256" key="5">
    <source>
        <dbReference type="ARBA" id="ARBA00023012"/>
    </source>
</evidence>
<feature type="transmembrane region" description="Helical" evidence="6">
    <location>
        <begin position="161"/>
        <end position="183"/>
    </location>
</feature>
<dbReference type="STRING" id="1069536.SINU_11825"/>
<feature type="transmembrane region" description="Helical" evidence="6">
    <location>
        <begin position="72"/>
        <end position="93"/>
    </location>
</feature>
<evidence type="ECO:0000256" key="2">
    <source>
        <dbReference type="ARBA" id="ARBA00022741"/>
    </source>
</evidence>
<dbReference type="InterPro" id="IPR050482">
    <property type="entry name" value="Sensor_HK_TwoCompSys"/>
</dbReference>
<feature type="transmembrane region" description="Helical" evidence="6">
    <location>
        <begin position="195"/>
        <end position="219"/>
    </location>
</feature>
<evidence type="ECO:0000256" key="1">
    <source>
        <dbReference type="ARBA" id="ARBA00022679"/>
    </source>
</evidence>
<dbReference type="EMBL" id="AFVQ02000172">
    <property type="protein sequence ID" value="KLI01742.1"/>
    <property type="molecule type" value="Genomic_DNA"/>
</dbReference>
<comment type="caution">
    <text evidence="8">The sequence shown here is derived from an EMBL/GenBank/DDBJ whole genome shotgun (WGS) entry which is preliminary data.</text>
</comment>
<proteinExistence type="predicted"/>
<dbReference type="AlphaFoldDB" id="A0A0U1QLX8"/>
<keyword evidence="4" id="KW-0067">ATP-binding</keyword>